<proteinExistence type="predicted"/>
<evidence type="ECO:0000259" key="1">
    <source>
        <dbReference type="PROSITE" id="PS50042"/>
    </source>
</evidence>
<sequence length="190" mass="21921">MENSLIKYLLNFGDIAESEQNQIFSAFTRMSFKSGDRLCCAGEITKQLFFINKGILKITIPDDEISEITYYFLKEKQFVSFLYSMYGNVPAEQSLQAACDTEVMMINKDDLYRLYEQLPYLKIMMNEISNLSMVKMVNLKSTYLNGNSSKKYSLFLKQEPEIALKIALTDIASYLGITPQSLSRIRKNIR</sequence>
<gene>
    <name evidence="2" type="ORF">HDE68_000264</name>
</gene>
<comment type="caution">
    <text evidence="2">The sequence shown here is derived from an EMBL/GenBank/DDBJ whole genome shotgun (WGS) entry which is preliminary data.</text>
</comment>
<dbReference type="InterPro" id="IPR014710">
    <property type="entry name" value="RmlC-like_jellyroll"/>
</dbReference>
<dbReference type="InterPro" id="IPR000595">
    <property type="entry name" value="cNMP-bd_dom"/>
</dbReference>
<dbReference type="RefSeq" id="WP_183878142.1">
    <property type="nucleotide sequence ID" value="NZ_JACHCD010000002.1"/>
</dbReference>
<dbReference type="Gene3D" id="2.60.120.10">
    <property type="entry name" value="Jelly Rolls"/>
    <property type="match status" value="1"/>
</dbReference>
<dbReference type="Proteomes" id="UP000537204">
    <property type="component" value="Unassembled WGS sequence"/>
</dbReference>
<evidence type="ECO:0000313" key="3">
    <source>
        <dbReference type="Proteomes" id="UP000537204"/>
    </source>
</evidence>
<dbReference type="AlphaFoldDB" id="A0A7W8ZHZ1"/>
<feature type="domain" description="Cyclic nucleotide-binding" evidence="1">
    <location>
        <begin position="11"/>
        <end position="114"/>
    </location>
</feature>
<reference evidence="2 3" key="1">
    <citation type="submission" date="2020-08" db="EMBL/GenBank/DDBJ databases">
        <title>Genomic Encyclopedia of Type Strains, Phase IV (KMG-V): Genome sequencing to study the core and pangenomes of soil and plant-associated prokaryotes.</title>
        <authorList>
            <person name="Whitman W."/>
        </authorList>
    </citation>
    <scope>NUCLEOTIDE SEQUENCE [LARGE SCALE GENOMIC DNA]</scope>
    <source>
        <strain evidence="2 3">S3M1</strain>
    </source>
</reference>
<dbReference type="PROSITE" id="PS50042">
    <property type="entry name" value="CNMP_BINDING_3"/>
    <property type="match status" value="1"/>
</dbReference>
<accession>A0A7W8ZHZ1</accession>
<protein>
    <submittedName>
        <fullName evidence="2">CRP-like cAMP-binding protein</fullName>
    </submittedName>
</protein>
<organism evidence="2 3">
    <name type="scientific">Pedobacter cryoconitis</name>
    <dbReference type="NCBI Taxonomy" id="188932"/>
    <lineage>
        <taxon>Bacteria</taxon>
        <taxon>Pseudomonadati</taxon>
        <taxon>Bacteroidota</taxon>
        <taxon>Sphingobacteriia</taxon>
        <taxon>Sphingobacteriales</taxon>
        <taxon>Sphingobacteriaceae</taxon>
        <taxon>Pedobacter</taxon>
    </lineage>
</organism>
<dbReference type="SUPFAM" id="SSF51206">
    <property type="entry name" value="cAMP-binding domain-like"/>
    <property type="match status" value="1"/>
</dbReference>
<dbReference type="CDD" id="cd00038">
    <property type="entry name" value="CAP_ED"/>
    <property type="match status" value="1"/>
</dbReference>
<evidence type="ECO:0000313" key="2">
    <source>
        <dbReference type="EMBL" id="MBB5634379.1"/>
    </source>
</evidence>
<dbReference type="Pfam" id="PF00027">
    <property type="entry name" value="cNMP_binding"/>
    <property type="match status" value="1"/>
</dbReference>
<name>A0A7W8ZHZ1_9SPHI</name>
<dbReference type="InterPro" id="IPR018490">
    <property type="entry name" value="cNMP-bd_dom_sf"/>
</dbReference>
<dbReference type="EMBL" id="JACHCE010000001">
    <property type="protein sequence ID" value="MBB5634379.1"/>
    <property type="molecule type" value="Genomic_DNA"/>
</dbReference>